<evidence type="ECO:0000313" key="2">
    <source>
        <dbReference type="EMBL" id="EHK50562.1"/>
    </source>
</evidence>
<dbReference type="Proteomes" id="UP000005426">
    <property type="component" value="Unassembled WGS sequence"/>
</dbReference>
<protein>
    <submittedName>
        <fullName evidence="2">Uncharacterized protein</fullName>
    </submittedName>
</protein>
<comment type="caution">
    <text evidence="2">The sequence shown here is derived from an EMBL/GenBank/DDBJ whole genome shotgun (WGS) entry which is preliminary data.</text>
</comment>
<reference evidence="2 3" key="1">
    <citation type="journal article" date="2011" name="Genome Biol.">
        <title>Comparative genome sequence analysis underscores mycoparasitism as the ancestral life style of Trichoderma.</title>
        <authorList>
            <person name="Kubicek C.P."/>
            <person name="Herrera-Estrella A."/>
            <person name="Seidl-Seiboth V."/>
            <person name="Martinez D.A."/>
            <person name="Druzhinina I.S."/>
            <person name="Thon M."/>
            <person name="Zeilinger S."/>
            <person name="Casas-Flores S."/>
            <person name="Horwitz B.A."/>
            <person name="Mukherjee P.K."/>
            <person name="Mukherjee M."/>
            <person name="Kredics L."/>
            <person name="Alcaraz L.D."/>
            <person name="Aerts A."/>
            <person name="Antal Z."/>
            <person name="Atanasova L."/>
            <person name="Cervantes-Badillo M.G."/>
            <person name="Challacombe J."/>
            <person name="Chertkov O."/>
            <person name="McCluskey K."/>
            <person name="Coulpier F."/>
            <person name="Deshpande N."/>
            <person name="von Doehren H."/>
            <person name="Ebbole D.J."/>
            <person name="Esquivel-Naranjo E.U."/>
            <person name="Fekete E."/>
            <person name="Flipphi M."/>
            <person name="Glaser F."/>
            <person name="Gomez-Rodriguez E.Y."/>
            <person name="Gruber S."/>
            <person name="Han C."/>
            <person name="Henrissat B."/>
            <person name="Hermosa R."/>
            <person name="Hernandez-Onate M."/>
            <person name="Karaffa L."/>
            <person name="Kosti I."/>
            <person name="Le Crom S."/>
            <person name="Lindquist E."/>
            <person name="Lucas S."/>
            <person name="Luebeck M."/>
            <person name="Luebeck P.S."/>
            <person name="Margeot A."/>
            <person name="Metz B."/>
            <person name="Misra M."/>
            <person name="Nevalainen H."/>
            <person name="Omann M."/>
            <person name="Packer N."/>
            <person name="Perrone G."/>
            <person name="Uresti-Rivera E.E."/>
            <person name="Salamov A."/>
            <person name="Schmoll M."/>
            <person name="Seiboth B."/>
            <person name="Shapiro H."/>
            <person name="Sukno S."/>
            <person name="Tamayo-Ramos J.A."/>
            <person name="Tisch D."/>
            <person name="Wiest A."/>
            <person name="Wilkinson H.H."/>
            <person name="Zhang M."/>
            <person name="Coutinho P.M."/>
            <person name="Kenerley C.M."/>
            <person name="Monte E."/>
            <person name="Baker S.E."/>
            <person name="Grigoriev I.V."/>
        </authorList>
    </citation>
    <scope>NUCLEOTIDE SEQUENCE [LARGE SCALE GENOMIC DNA]</scope>
    <source>
        <strain evidence="3">ATCC 20476 / IMI 206040</strain>
    </source>
</reference>
<dbReference type="EMBL" id="ABDG02000013">
    <property type="protein sequence ID" value="EHK50562.1"/>
    <property type="molecule type" value="Genomic_DNA"/>
</dbReference>
<organism evidence="2 3">
    <name type="scientific">Hypocrea atroviridis (strain ATCC 20476 / IMI 206040)</name>
    <name type="common">Trichoderma atroviride</name>
    <dbReference type="NCBI Taxonomy" id="452589"/>
    <lineage>
        <taxon>Eukaryota</taxon>
        <taxon>Fungi</taxon>
        <taxon>Dikarya</taxon>
        <taxon>Ascomycota</taxon>
        <taxon>Pezizomycotina</taxon>
        <taxon>Sordariomycetes</taxon>
        <taxon>Hypocreomycetidae</taxon>
        <taxon>Hypocreales</taxon>
        <taxon>Hypocreaceae</taxon>
        <taxon>Trichoderma</taxon>
    </lineage>
</organism>
<keyword evidence="3" id="KW-1185">Reference proteome</keyword>
<sequence length="111" mass="12259">NTEAASRATINVFGGGQRGETCGEEDRAGNRPGRLTPFPPALPLADLLRCRSARCLGRTRCHPRQLLRRLDWRVGGSTASTVWASLYVRVSCYAASSLEESWKNPRGKSWL</sequence>
<gene>
    <name evidence="2" type="ORF">TRIATDRAFT_288813</name>
</gene>
<proteinExistence type="predicted"/>
<evidence type="ECO:0000256" key="1">
    <source>
        <dbReference type="SAM" id="MobiDB-lite"/>
    </source>
</evidence>
<dbReference type="HOGENOM" id="CLU_2164364_0_0_1"/>
<feature type="region of interest" description="Disordered" evidence="1">
    <location>
        <begin position="15"/>
        <end position="36"/>
    </location>
</feature>
<feature type="non-terminal residue" evidence="2">
    <location>
        <position position="1"/>
    </location>
</feature>
<dbReference type="AlphaFoldDB" id="G9NF46"/>
<name>G9NF46_HYPAI</name>
<accession>G9NF46</accession>
<evidence type="ECO:0000313" key="3">
    <source>
        <dbReference type="Proteomes" id="UP000005426"/>
    </source>
</evidence>